<dbReference type="InterPro" id="IPR001279">
    <property type="entry name" value="Metallo-B-lactamas"/>
</dbReference>
<sequence length="248" mass="26449">MKLTVLGCSGSVPGPDSPASSYLVSADGFQLVLDLGSGALGALQRHLSVPEIGAIGLSHLHPDHCMDLCGLYVSAKYSPASPFPRIPVFGPPGTAARMALAYDLPEDPGMEEELEFHVWQEIQQIGPFTVRTISAVHPVPAYSIRVEHGNKALVFTGDTGPNDALIEFARGADLLLSEAALKDDDPNNPVDLHLTPADAGEHAKRAGVKRLVITHVPPWFNRLVQAEGARRTFPGEVLVATPNAVFEI</sequence>
<name>A0A4R7TA05_9ACTN</name>
<evidence type="ECO:0000313" key="2">
    <source>
        <dbReference type="EMBL" id="TDU88196.1"/>
    </source>
</evidence>
<dbReference type="RefSeq" id="WP_133977864.1">
    <property type="nucleotide sequence ID" value="NZ_SOCE01000001.1"/>
</dbReference>
<dbReference type="GO" id="GO:0042781">
    <property type="term" value="F:3'-tRNA processing endoribonuclease activity"/>
    <property type="evidence" value="ECO:0007669"/>
    <property type="project" value="TreeGrafter"/>
</dbReference>
<dbReference type="Proteomes" id="UP000295151">
    <property type="component" value="Unassembled WGS sequence"/>
</dbReference>
<evidence type="ECO:0000259" key="1">
    <source>
        <dbReference type="SMART" id="SM00849"/>
    </source>
</evidence>
<dbReference type="Gene3D" id="3.60.15.10">
    <property type="entry name" value="Ribonuclease Z/Hydroxyacylglutathione hydrolase-like"/>
    <property type="match status" value="1"/>
</dbReference>
<dbReference type="AlphaFoldDB" id="A0A4R7TA05"/>
<dbReference type="PANTHER" id="PTHR46018:SF4">
    <property type="entry name" value="METALLO-HYDROLASE YHFI-RELATED"/>
    <property type="match status" value="1"/>
</dbReference>
<comment type="caution">
    <text evidence="2">The sequence shown here is derived from an EMBL/GenBank/DDBJ whole genome shotgun (WGS) entry which is preliminary data.</text>
</comment>
<gene>
    <name evidence="2" type="ORF">EV138_1738</name>
</gene>
<accession>A0A4R7TA05</accession>
<organism evidence="2 3">
    <name type="scientific">Kribbella voronezhensis</name>
    <dbReference type="NCBI Taxonomy" id="2512212"/>
    <lineage>
        <taxon>Bacteria</taxon>
        <taxon>Bacillati</taxon>
        <taxon>Actinomycetota</taxon>
        <taxon>Actinomycetes</taxon>
        <taxon>Propionibacteriales</taxon>
        <taxon>Kribbellaceae</taxon>
        <taxon>Kribbella</taxon>
    </lineage>
</organism>
<dbReference type="PANTHER" id="PTHR46018">
    <property type="entry name" value="ZINC PHOSPHODIESTERASE ELAC PROTEIN 1"/>
    <property type="match status" value="1"/>
</dbReference>
<dbReference type="InterPro" id="IPR036866">
    <property type="entry name" value="RibonucZ/Hydroxyglut_hydro"/>
</dbReference>
<dbReference type="EMBL" id="SOCE01000001">
    <property type="protein sequence ID" value="TDU88196.1"/>
    <property type="molecule type" value="Genomic_DNA"/>
</dbReference>
<evidence type="ECO:0000313" key="3">
    <source>
        <dbReference type="Proteomes" id="UP000295151"/>
    </source>
</evidence>
<feature type="domain" description="Metallo-beta-lactamase" evidence="1">
    <location>
        <begin position="18"/>
        <end position="215"/>
    </location>
</feature>
<dbReference type="SUPFAM" id="SSF56281">
    <property type="entry name" value="Metallo-hydrolase/oxidoreductase"/>
    <property type="match status" value="1"/>
</dbReference>
<proteinExistence type="predicted"/>
<protein>
    <submittedName>
        <fullName evidence="2">Ribonuclease BN (tRNA processing enzyme)</fullName>
    </submittedName>
</protein>
<dbReference type="OrthoDB" id="9800940at2"/>
<keyword evidence="3" id="KW-1185">Reference proteome</keyword>
<reference evidence="2 3" key="1">
    <citation type="submission" date="2019-03" db="EMBL/GenBank/DDBJ databases">
        <title>Genomic Encyclopedia of Type Strains, Phase III (KMG-III): the genomes of soil and plant-associated and newly described type strains.</title>
        <authorList>
            <person name="Whitman W."/>
        </authorList>
    </citation>
    <scope>NUCLEOTIDE SEQUENCE [LARGE SCALE GENOMIC DNA]</scope>
    <source>
        <strain evidence="2 3">VKM Ac-2575</strain>
    </source>
</reference>
<dbReference type="SMART" id="SM00849">
    <property type="entry name" value="Lactamase_B"/>
    <property type="match status" value="1"/>
</dbReference>
<dbReference type="CDD" id="cd07716">
    <property type="entry name" value="RNaseZ_short-form-like_MBL-fold"/>
    <property type="match status" value="1"/>
</dbReference>
<dbReference type="Pfam" id="PF12706">
    <property type="entry name" value="Lactamase_B_2"/>
    <property type="match status" value="1"/>
</dbReference>